<evidence type="ECO:0000256" key="1">
    <source>
        <dbReference type="SAM" id="SignalP"/>
    </source>
</evidence>
<organism evidence="2 3">
    <name type="scientific">Mollisia scopiformis</name>
    <name type="common">Conifer needle endophyte fungus</name>
    <name type="synonym">Phialocephala scopiformis</name>
    <dbReference type="NCBI Taxonomy" id="149040"/>
    <lineage>
        <taxon>Eukaryota</taxon>
        <taxon>Fungi</taxon>
        <taxon>Dikarya</taxon>
        <taxon>Ascomycota</taxon>
        <taxon>Pezizomycotina</taxon>
        <taxon>Leotiomycetes</taxon>
        <taxon>Helotiales</taxon>
        <taxon>Mollisiaceae</taxon>
        <taxon>Mollisia</taxon>
    </lineage>
</organism>
<accession>A0A194WX99</accession>
<dbReference type="GeneID" id="28831146"/>
<gene>
    <name evidence="2" type="ORF">LY89DRAFT_757949</name>
</gene>
<sequence>MSSRLMKSIIFVWVAVCGTSFAYLDARDPACSVTLTENIYSSTVTEYLSVATLYATMNPSTSTVYETVSGSGCPLPSRSCTATVTQTNMTTITETLFATSSTVFSSWATLNVTIYTTVSGSECSLPAVNSTPSPSLSAESASAIKTTSTDASTSSASTLTSKSCASTPTLINSGFESGALAPWAQISNFDDGAGPPSVVFSTHNPLNGSYYLSQTLNDGTDAMIYQDVPAKEHAISNFAKQRTQTRGVVPRTQESARIEAYIECLGTGAGSLNTVLIDTITID</sequence>
<feature type="chain" id="PRO_5008267555" evidence="1">
    <location>
        <begin position="27"/>
        <end position="283"/>
    </location>
</feature>
<dbReference type="OrthoDB" id="10589098at2759"/>
<keyword evidence="1" id="KW-0732">Signal</keyword>
<evidence type="ECO:0000313" key="2">
    <source>
        <dbReference type="EMBL" id="KUJ12217.1"/>
    </source>
</evidence>
<dbReference type="RefSeq" id="XP_018066572.1">
    <property type="nucleotide sequence ID" value="XM_018221420.1"/>
</dbReference>
<dbReference type="AlphaFoldDB" id="A0A194WX99"/>
<dbReference type="EMBL" id="KQ947425">
    <property type="protein sequence ID" value="KUJ12217.1"/>
    <property type="molecule type" value="Genomic_DNA"/>
</dbReference>
<evidence type="ECO:0000313" key="3">
    <source>
        <dbReference type="Proteomes" id="UP000070700"/>
    </source>
</evidence>
<dbReference type="Proteomes" id="UP000070700">
    <property type="component" value="Unassembled WGS sequence"/>
</dbReference>
<name>A0A194WX99_MOLSC</name>
<keyword evidence="3" id="KW-1185">Reference proteome</keyword>
<feature type="signal peptide" evidence="1">
    <location>
        <begin position="1"/>
        <end position="26"/>
    </location>
</feature>
<dbReference type="KEGG" id="psco:LY89DRAFT_757949"/>
<protein>
    <submittedName>
        <fullName evidence="2">Uncharacterized protein</fullName>
    </submittedName>
</protein>
<reference evidence="2 3" key="1">
    <citation type="submission" date="2015-10" db="EMBL/GenBank/DDBJ databases">
        <title>Full genome of DAOMC 229536 Phialocephala scopiformis, a fungal endophyte of spruce producing the potent anti-insectan compound rugulosin.</title>
        <authorList>
            <consortium name="DOE Joint Genome Institute"/>
            <person name="Walker A.K."/>
            <person name="Frasz S.L."/>
            <person name="Seifert K.A."/>
            <person name="Miller J.D."/>
            <person name="Mondo S.J."/>
            <person name="Labutti K."/>
            <person name="Lipzen A."/>
            <person name="Dockter R."/>
            <person name="Kennedy M."/>
            <person name="Grigoriev I.V."/>
            <person name="Spatafora J.W."/>
        </authorList>
    </citation>
    <scope>NUCLEOTIDE SEQUENCE [LARGE SCALE GENOMIC DNA]</scope>
    <source>
        <strain evidence="2 3">CBS 120377</strain>
    </source>
</reference>
<dbReference type="InParanoid" id="A0A194WX99"/>
<proteinExistence type="predicted"/>